<dbReference type="RefSeq" id="WP_189888557.1">
    <property type="nucleotide sequence ID" value="NZ_BMVN01000014.1"/>
</dbReference>
<dbReference type="InterPro" id="IPR038721">
    <property type="entry name" value="IS701-like_DDE_dom"/>
</dbReference>
<feature type="domain" description="Transposase IS701-like DDE" evidence="2">
    <location>
        <begin position="17"/>
        <end position="72"/>
    </location>
</feature>
<accession>A0ABQ3CP48</accession>
<name>A0ABQ3CP48_9ACTN</name>
<gene>
    <name evidence="3" type="ORF">GCM10010345_44120</name>
</gene>
<dbReference type="Pfam" id="PF13546">
    <property type="entry name" value="DDE_5"/>
    <property type="match status" value="1"/>
</dbReference>
<reference evidence="4" key="1">
    <citation type="journal article" date="2019" name="Int. J. Syst. Evol. Microbiol.">
        <title>The Global Catalogue of Microorganisms (GCM) 10K type strain sequencing project: providing services to taxonomists for standard genome sequencing and annotation.</title>
        <authorList>
            <consortium name="The Broad Institute Genomics Platform"/>
            <consortium name="The Broad Institute Genome Sequencing Center for Infectious Disease"/>
            <person name="Wu L."/>
            <person name="Ma J."/>
        </authorList>
    </citation>
    <scope>NUCLEOTIDE SEQUENCE [LARGE SCALE GENOMIC DNA]</scope>
    <source>
        <strain evidence="4">JCM 4733</strain>
    </source>
</reference>
<feature type="compositionally biased region" description="Basic and acidic residues" evidence="1">
    <location>
        <begin position="13"/>
        <end position="23"/>
    </location>
</feature>
<evidence type="ECO:0000313" key="3">
    <source>
        <dbReference type="EMBL" id="GHA34552.1"/>
    </source>
</evidence>
<dbReference type="Proteomes" id="UP000653644">
    <property type="component" value="Unassembled WGS sequence"/>
</dbReference>
<proteinExistence type="predicted"/>
<protein>
    <recommendedName>
        <fullName evidence="2">Transposase IS701-like DDE domain-containing protein</fullName>
    </recommendedName>
</protein>
<evidence type="ECO:0000313" key="4">
    <source>
        <dbReference type="Proteomes" id="UP000653644"/>
    </source>
</evidence>
<sequence length="72" mass="7914">MAERLPDGNMKAAVREPEEWAADHHRRRRAGIPDEVGHASKTRLALELLGLWDRVAGQGRAVPVIMTDAGFG</sequence>
<keyword evidence="4" id="KW-1185">Reference proteome</keyword>
<evidence type="ECO:0000259" key="2">
    <source>
        <dbReference type="Pfam" id="PF13546"/>
    </source>
</evidence>
<dbReference type="EMBL" id="BMVN01000014">
    <property type="protein sequence ID" value="GHA34552.1"/>
    <property type="molecule type" value="Genomic_DNA"/>
</dbReference>
<comment type="caution">
    <text evidence="3">The sequence shown here is derived from an EMBL/GenBank/DDBJ whole genome shotgun (WGS) entry which is preliminary data.</text>
</comment>
<feature type="region of interest" description="Disordered" evidence="1">
    <location>
        <begin position="1"/>
        <end position="36"/>
    </location>
</feature>
<organism evidence="3 4">
    <name type="scientific">Streptomyces canarius</name>
    <dbReference type="NCBI Taxonomy" id="285453"/>
    <lineage>
        <taxon>Bacteria</taxon>
        <taxon>Bacillati</taxon>
        <taxon>Actinomycetota</taxon>
        <taxon>Actinomycetes</taxon>
        <taxon>Kitasatosporales</taxon>
        <taxon>Streptomycetaceae</taxon>
        <taxon>Streptomyces</taxon>
    </lineage>
</organism>
<evidence type="ECO:0000256" key="1">
    <source>
        <dbReference type="SAM" id="MobiDB-lite"/>
    </source>
</evidence>